<dbReference type="SUPFAM" id="SSF52440">
    <property type="entry name" value="PreATP-grasp domain"/>
    <property type="match status" value="1"/>
</dbReference>
<keyword evidence="5 10" id="KW-0547">Nucleotide-binding</keyword>
<keyword evidence="8" id="KW-0573">Peptidoglycan synthesis</keyword>
<evidence type="ECO:0000256" key="7">
    <source>
        <dbReference type="ARBA" id="ARBA00022960"/>
    </source>
</evidence>
<dbReference type="Gene3D" id="3.30.470.20">
    <property type="entry name" value="ATP-grasp fold, B domain"/>
    <property type="match status" value="1"/>
</dbReference>
<dbReference type="PANTHER" id="PTHR23132:SF23">
    <property type="entry name" value="D-ALANINE--D-ALANINE LIGASE B"/>
    <property type="match status" value="1"/>
</dbReference>
<dbReference type="GO" id="GO:0008360">
    <property type="term" value="P:regulation of cell shape"/>
    <property type="evidence" value="ECO:0007669"/>
    <property type="project" value="UniProtKB-KW"/>
</dbReference>
<keyword evidence="7" id="KW-0133">Cell shape</keyword>
<dbReference type="Proteomes" id="UP000177416">
    <property type="component" value="Unassembled WGS sequence"/>
</dbReference>
<evidence type="ECO:0000256" key="5">
    <source>
        <dbReference type="ARBA" id="ARBA00022741"/>
    </source>
</evidence>
<dbReference type="EMBL" id="MFJJ01000058">
    <property type="protein sequence ID" value="OGG12637.1"/>
    <property type="molecule type" value="Genomic_DNA"/>
</dbReference>
<evidence type="ECO:0000313" key="13">
    <source>
        <dbReference type="Proteomes" id="UP000177416"/>
    </source>
</evidence>
<evidence type="ECO:0000256" key="1">
    <source>
        <dbReference type="ARBA" id="ARBA00004496"/>
    </source>
</evidence>
<dbReference type="GO" id="GO:0008716">
    <property type="term" value="F:D-alanine-D-alanine ligase activity"/>
    <property type="evidence" value="ECO:0007669"/>
    <property type="project" value="InterPro"/>
</dbReference>
<keyword evidence="6 10" id="KW-0067">ATP-binding</keyword>
<comment type="caution">
    <text evidence="12">The sequence shown here is derived from an EMBL/GenBank/DDBJ whole genome shotgun (WGS) entry which is preliminary data.</text>
</comment>
<evidence type="ECO:0000256" key="8">
    <source>
        <dbReference type="ARBA" id="ARBA00022984"/>
    </source>
</evidence>
<dbReference type="InterPro" id="IPR000291">
    <property type="entry name" value="D-Ala_lig_Van_CS"/>
</dbReference>
<proteinExistence type="inferred from homology"/>
<dbReference type="PROSITE" id="PS50975">
    <property type="entry name" value="ATP_GRASP"/>
    <property type="match status" value="1"/>
</dbReference>
<evidence type="ECO:0000256" key="2">
    <source>
        <dbReference type="ARBA" id="ARBA00010871"/>
    </source>
</evidence>
<reference evidence="12 13" key="1">
    <citation type="journal article" date="2016" name="Nat. Commun.">
        <title>Thousands of microbial genomes shed light on interconnected biogeochemical processes in an aquifer system.</title>
        <authorList>
            <person name="Anantharaman K."/>
            <person name="Brown C.T."/>
            <person name="Hug L.A."/>
            <person name="Sharon I."/>
            <person name="Castelle C.J."/>
            <person name="Probst A.J."/>
            <person name="Thomas B.C."/>
            <person name="Singh A."/>
            <person name="Wilkins M.J."/>
            <person name="Karaoz U."/>
            <person name="Brodie E.L."/>
            <person name="Williams K.H."/>
            <person name="Hubbard S.S."/>
            <person name="Banfield J.F."/>
        </authorList>
    </citation>
    <scope>NUCLEOTIDE SEQUENCE [LARGE SCALE GENOMIC DNA]</scope>
</reference>
<dbReference type="Pfam" id="PF07478">
    <property type="entry name" value="Dala_Dala_lig_C"/>
    <property type="match status" value="1"/>
</dbReference>
<protein>
    <recommendedName>
        <fullName evidence="11">ATP-grasp domain-containing protein</fullName>
    </recommendedName>
</protein>
<dbReference type="SUPFAM" id="SSF56059">
    <property type="entry name" value="Glutathione synthetase ATP-binding domain-like"/>
    <property type="match status" value="1"/>
</dbReference>
<name>A0A1F5ZKL6_9BACT</name>
<evidence type="ECO:0000313" key="12">
    <source>
        <dbReference type="EMBL" id="OGG12637.1"/>
    </source>
</evidence>
<gene>
    <name evidence="12" type="ORF">A2875_05370</name>
</gene>
<dbReference type="PROSITE" id="PS00844">
    <property type="entry name" value="DALA_DALA_LIGASE_2"/>
    <property type="match status" value="1"/>
</dbReference>
<dbReference type="InterPro" id="IPR013815">
    <property type="entry name" value="ATP_grasp_subdomain_1"/>
</dbReference>
<feature type="domain" description="ATP-grasp" evidence="11">
    <location>
        <begin position="109"/>
        <end position="325"/>
    </location>
</feature>
<keyword evidence="4" id="KW-0436">Ligase</keyword>
<sequence>MFNVRHTKPSLDADAQAEAEFDEPETIVAIHDAIVANGYECIDIEADENAYGKLQTAKGKVDLVFNIAEGLRGEIREAHIPAMLEMLGIAYTHSGALAEAITLDKALTKKIWSYHGLPTPKFVELGFKEKLYVEGLTFPVIVKPNAEGSSKGVFNDNLVEEPSELIKKIRHLRKNYGDGVIVEEFLPGREFTVTILGNTNPYILPIVEQNFDVFPPHLVKFASYEAKWFFEDTLPDPRVAYTCPAKISETLEKLIGELCIKAYTVLNCRDIARVDLRLDAKGKPSLLEINTLPGMMPGENVVSYYPVAARAAGWDFNRMVGQIITHARERIGI</sequence>
<evidence type="ECO:0000256" key="3">
    <source>
        <dbReference type="ARBA" id="ARBA00022490"/>
    </source>
</evidence>
<dbReference type="GO" id="GO:0071555">
    <property type="term" value="P:cell wall organization"/>
    <property type="evidence" value="ECO:0007669"/>
    <property type="project" value="UniProtKB-KW"/>
</dbReference>
<evidence type="ECO:0000256" key="9">
    <source>
        <dbReference type="ARBA" id="ARBA00023316"/>
    </source>
</evidence>
<keyword evidence="3" id="KW-0963">Cytoplasm</keyword>
<dbReference type="GO" id="GO:0005737">
    <property type="term" value="C:cytoplasm"/>
    <property type="evidence" value="ECO:0007669"/>
    <property type="project" value="UniProtKB-SubCell"/>
</dbReference>
<organism evidence="12 13">
    <name type="scientific">Candidatus Gottesmanbacteria bacterium RIFCSPHIGHO2_01_FULL_46_14</name>
    <dbReference type="NCBI Taxonomy" id="1798380"/>
    <lineage>
        <taxon>Bacteria</taxon>
        <taxon>Candidatus Gottesmaniibacteriota</taxon>
    </lineage>
</organism>
<dbReference type="Gene3D" id="3.40.50.20">
    <property type="match status" value="1"/>
</dbReference>
<keyword evidence="9" id="KW-0961">Cell wall biogenesis/degradation</keyword>
<dbReference type="InterPro" id="IPR011761">
    <property type="entry name" value="ATP-grasp"/>
</dbReference>
<comment type="similarity">
    <text evidence="2">Belongs to the D-alanine--D-alanine ligase family.</text>
</comment>
<dbReference type="GO" id="GO:0009252">
    <property type="term" value="P:peptidoglycan biosynthetic process"/>
    <property type="evidence" value="ECO:0007669"/>
    <property type="project" value="UniProtKB-KW"/>
</dbReference>
<evidence type="ECO:0000259" key="11">
    <source>
        <dbReference type="PROSITE" id="PS50975"/>
    </source>
</evidence>
<dbReference type="GO" id="GO:0005524">
    <property type="term" value="F:ATP binding"/>
    <property type="evidence" value="ECO:0007669"/>
    <property type="project" value="UniProtKB-UniRule"/>
</dbReference>
<accession>A0A1F5ZKL6</accession>
<dbReference type="AlphaFoldDB" id="A0A1F5ZKL6"/>
<evidence type="ECO:0000256" key="6">
    <source>
        <dbReference type="ARBA" id="ARBA00022840"/>
    </source>
</evidence>
<evidence type="ECO:0000256" key="4">
    <source>
        <dbReference type="ARBA" id="ARBA00022598"/>
    </source>
</evidence>
<dbReference type="GO" id="GO:0046872">
    <property type="term" value="F:metal ion binding"/>
    <property type="evidence" value="ECO:0007669"/>
    <property type="project" value="InterPro"/>
</dbReference>
<dbReference type="InterPro" id="IPR011095">
    <property type="entry name" value="Dala_Dala_lig_C"/>
</dbReference>
<dbReference type="InterPro" id="IPR016185">
    <property type="entry name" value="PreATP-grasp_dom_sf"/>
</dbReference>
<comment type="subcellular location">
    <subcellularLocation>
        <location evidence="1">Cytoplasm</location>
    </subcellularLocation>
</comment>
<dbReference type="Gene3D" id="3.30.1490.20">
    <property type="entry name" value="ATP-grasp fold, A domain"/>
    <property type="match status" value="1"/>
</dbReference>
<evidence type="ECO:0000256" key="10">
    <source>
        <dbReference type="PROSITE-ProRule" id="PRU00409"/>
    </source>
</evidence>
<dbReference type="PANTHER" id="PTHR23132">
    <property type="entry name" value="D-ALANINE--D-ALANINE LIGASE"/>
    <property type="match status" value="1"/>
</dbReference>